<dbReference type="Pfam" id="PF17676">
    <property type="entry name" value="Peptidase_S66C"/>
    <property type="match status" value="1"/>
</dbReference>
<dbReference type="PANTHER" id="PTHR30237">
    <property type="entry name" value="MURAMOYLTETRAPEPTIDE CARBOXYPEPTIDASE"/>
    <property type="match status" value="1"/>
</dbReference>
<dbReference type="GO" id="GO:0006508">
    <property type="term" value="P:proteolysis"/>
    <property type="evidence" value="ECO:0007669"/>
    <property type="project" value="UniProtKB-KW"/>
</dbReference>
<dbReference type="InterPro" id="IPR040921">
    <property type="entry name" value="Peptidase_S66C"/>
</dbReference>
<keyword evidence="2 9" id="KW-0121">Carboxypeptidase</keyword>
<protein>
    <submittedName>
        <fullName evidence="9">Putative murein peptide carboxypeptidase</fullName>
        <ecNumber evidence="9">3.4.16.-</ecNumber>
    </submittedName>
</protein>
<dbReference type="AlphaFoldDB" id="A0A8A0RLE5"/>
<dbReference type="InterPro" id="IPR040449">
    <property type="entry name" value="Peptidase_S66_N"/>
</dbReference>
<dbReference type="InterPro" id="IPR029062">
    <property type="entry name" value="Class_I_gatase-like"/>
</dbReference>
<evidence type="ECO:0000256" key="3">
    <source>
        <dbReference type="ARBA" id="ARBA00022670"/>
    </source>
</evidence>
<feature type="active site" description="Charge relay system" evidence="6">
    <location>
        <position position="282"/>
    </location>
</feature>
<dbReference type="SUPFAM" id="SSF52317">
    <property type="entry name" value="Class I glutamine amidotransferase-like"/>
    <property type="match status" value="1"/>
</dbReference>
<dbReference type="PIRSF" id="PIRSF028757">
    <property type="entry name" value="LD-carboxypeptidase"/>
    <property type="match status" value="1"/>
</dbReference>
<dbReference type="KEGG" id="kme:H0A61_00901"/>
<evidence type="ECO:0000256" key="4">
    <source>
        <dbReference type="ARBA" id="ARBA00022801"/>
    </source>
</evidence>
<dbReference type="InterPro" id="IPR027461">
    <property type="entry name" value="Carboxypeptidase_A_C_sf"/>
</dbReference>
<evidence type="ECO:0000313" key="10">
    <source>
        <dbReference type="Proteomes" id="UP000662904"/>
    </source>
</evidence>
<feature type="active site" description="Charge relay system" evidence="6">
    <location>
        <position position="212"/>
    </location>
</feature>
<evidence type="ECO:0000256" key="2">
    <source>
        <dbReference type="ARBA" id="ARBA00022645"/>
    </source>
</evidence>
<comment type="similarity">
    <text evidence="1">Belongs to the peptidase S66 family.</text>
</comment>
<evidence type="ECO:0000259" key="8">
    <source>
        <dbReference type="Pfam" id="PF17676"/>
    </source>
</evidence>
<sequence>MRIKPKPLKKGDKIGIIAPAGPAPEEKLKKGIKVLEDMGFSIVLGRSVFQKRGYLAGNDELRLEDIHRMFLNTEIKGIICMRGGYGTPRLLERIDYNLISKNPKAFIGYSDITALHLAFVQKANMVTFHGPMVTSDLAADDFNEYTARWLIKALMGKEPLGKLENPEGELPVKSIVPGKVCGEIIGGNLSLIASTIGTPFEIDTRNKILMIEEIGEEPYRIDRMLTQLKLAGKLDDALGFVIGECIGCGASDPENSLDLEEVIDDIIVPLNKPSIAGLKCGHGRYKLTLPLGIKAELDAAKAEISIIETAFS</sequence>
<dbReference type="Gene3D" id="3.40.50.10740">
    <property type="entry name" value="Class I glutamine amidotransferase-like"/>
    <property type="match status" value="1"/>
</dbReference>
<evidence type="ECO:0000256" key="6">
    <source>
        <dbReference type="PIRSR" id="PIRSR028757-1"/>
    </source>
</evidence>
<gene>
    <name evidence="9" type="primary">ykfA</name>
    <name evidence="9" type="ORF">H0A61_00901</name>
</gene>
<dbReference type="PANTHER" id="PTHR30237:SF2">
    <property type="entry name" value="MUREIN TETRAPEPTIDE CARBOXYPEPTIDASE"/>
    <property type="match status" value="1"/>
</dbReference>
<dbReference type="InterPro" id="IPR027478">
    <property type="entry name" value="LdcA_N"/>
</dbReference>
<name>A0A8A0RLE5_9FIRM</name>
<proteinExistence type="inferred from homology"/>
<dbReference type="SUPFAM" id="SSF141986">
    <property type="entry name" value="LD-carboxypeptidase A C-terminal domain-like"/>
    <property type="match status" value="1"/>
</dbReference>
<keyword evidence="3" id="KW-0645">Protease</keyword>
<dbReference type="Proteomes" id="UP000662904">
    <property type="component" value="Chromosome"/>
</dbReference>
<dbReference type="RefSeq" id="WP_206708782.1">
    <property type="nucleotide sequence ID" value="NZ_CP059066.1"/>
</dbReference>
<dbReference type="Pfam" id="PF02016">
    <property type="entry name" value="Peptidase_S66"/>
    <property type="match status" value="1"/>
</dbReference>
<dbReference type="EMBL" id="CP059066">
    <property type="protein sequence ID" value="QSQ08574.1"/>
    <property type="molecule type" value="Genomic_DNA"/>
</dbReference>
<dbReference type="InterPro" id="IPR003507">
    <property type="entry name" value="S66_fam"/>
</dbReference>
<organism evidence="9 10">
    <name type="scientific">Koleobacter methoxysyntrophicus</name>
    <dbReference type="NCBI Taxonomy" id="2751313"/>
    <lineage>
        <taxon>Bacteria</taxon>
        <taxon>Bacillati</taxon>
        <taxon>Bacillota</taxon>
        <taxon>Clostridia</taxon>
        <taxon>Koleobacterales</taxon>
        <taxon>Koleobacteraceae</taxon>
        <taxon>Koleobacter</taxon>
    </lineage>
</organism>
<keyword evidence="10" id="KW-1185">Reference proteome</keyword>
<dbReference type="CDD" id="cd07025">
    <property type="entry name" value="Peptidase_S66"/>
    <property type="match status" value="1"/>
</dbReference>
<dbReference type="EC" id="3.4.16.-" evidence="9"/>
<keyword evidence="5" id="KW-0720">Serine protease</keyword>
<keyword evidence="4 9" id="KW-0378">Hydrolase</keyword>
<evidence type="ECO:0000256" key="5">
    <source>
        <dbReference type="ARBA" id="ARBA00022825"/>
    </source>
</evidence>
<dbReference type="GO" id="GO:0004180">
    <property type="term" value="F:carboxypeptidase activity"/>
    <property type="evidence" value="ECO:0007669"/>
    <property type="project" value="UniProtKB-KW"/>
</dbReference>
<feature type="active site" description="Nucleophile" evidence="6">
    <location>
        <position position="110"/>
    </location>
</feature>
<dbReference type="GO" id="GO:0008236">
    <property type="term" value="F:serine-type peptidase activity"/>
    <property type="evidence" value="ECO:0007669"/>
    <property type="project" value="UniProtKB-KW"/>
</dbReference>
<feature type="domain" description="LD-carboxypeptidase N-terminal" evidence="7">
    <location>
        <begin position="14"/>
        <end position="130"/>
    </location>
</feature>
<evidence type="ECO:0000256" key="1">
    <source>
        <dbReference type="ARBA" id="ARBA00010233"/>
    </source>
</evidence>
<accession>A0A8A0RLE5</accession>
<feature type="domain" description="LD-carboxypeptidase C-terminal" evidence="8">
    <location>
        <begin position="182"/>
        <end position="297"/>
    </location>
</feature>
<evidence type="ECO:0000259" key="7">
    <source>
        <dbReference type="Pfam" id="PF02016"/>
    </source>
</evidence>
<evidence type="ECO:0000313" key="9">
    <source>
        <dbReference type="EMBL" id="QSQ08574.1"/>
    </source>
</evidence>
<reference evidence="9" key="1">
    <citation type="submission" date="2020-07" db="EMBL/GenBank/DDBJ databases">
        <title>Koleobacter methoxysyntrophicus gen. nov., sp. nov., a novel anaerobic bacterium isolated from deep subsurface oil field and proposal of Koleobacterales ord. nov. in the phylum Firmicutes.</title>
        <authorList>
            <person name="Sakamoto S."/>
            <person name="Tamaki H."/>
        </authorList>
    </citation>
    <scope>NUCLEOTIDE SEQUENCE</scope>
    <source>
        <strain evidence="9">NRmbB1</strain>
    </source>
</reference>
<dbReference type="Gene3D" id="3.50.30.60">
    <property type="entry name" value="LD-carboxypeptidase A C-terminal domain-like"/>
    <property type="match status" value="1"/>
</dbReference>